<accession>G9MPL6</accession>
<gene>
    <name evidence="2" type="ORF">TRIVIDRAFT_200150</name>
</gene>
<dbReference type="AlphaFoldDB" id="G9MPL6"/>
<dbReference type="HOGENOM" id="CLU_860697_0_0_1"/>
<sequence>MAKLKIKMPKKTEKPIKFGEEDLGLEPDDPLYEDGMKCVRTYWAQATRLTARQQEQMIGYMQRREYAIIPSAKNDATLHKIYIENTEWLSWPAYLILASIYDKLPEKYNSLILQLYGTLTIKDYTKEYLEAIDDRQRPTNELYAPKKGAVTLSVADDDVASVEEELADVFGQASVASIAEELAAIFSPVSRARQSAVPEGAKRPRTFSDNPPIEPKRVRRSVNKDDFDIDKVVSGVMSSHAIRRLAEATRKPQMTNPDLFEMEDVKVAKEISKRNEAKIDEVNTKLDKFVSEMHQFMTAFANTASIPLPIEVIEDDDDVEASI</sequence>
<dbReference type="GeneID" id="25790082"/>
<proteinExistence type="predicted"/>
<comment type="caution">
    <text evidence="2">The sequence shown here is derived from an EMBL/GenBank/DDBJ whole genome shotgun (WGS) entry which is preliminary data.</text>
</comment>
<dbReference type="Proteomes" id="UP000007115">
    <property type="component" value="Unassembled WGS sequence"/>
</dbReference>
<evidence type="ECO:0000313" key="3">
    <source>
        <dbReference type="Proteomes" id="UP000007115"/>
    </source>
</evidence>
<dbReference type="EMBL" id="ABDF02000005">
    <property type="protein sequence ID" value="EHK23817.1"/>
    <property type="molecule type" value="Genomic_DNA"/>
</dbReference>
<feature type="region of interest" description="Disordered" evidence="1">
    <location>
        <begin position="196"/>
        <end position="217"/>
    </location>
</feature>
<name>G9MPL6_HYPVG</name>
<dbReference type="InParanoid" id="G9MPL6"/>
<organism evidence="2 3">
    <name type="scientific">Hypocrea virens (strain Gv29-8 / FGSC 10586)</name>
    <name type="common">Gliocladium virens</name>
    <name type="synonym">Trichoderma virens</name>
    <dbReference type="NCBI Taxonomy" id="413071"/>
    <lineage>
        <taxon>Eukaryota</taxon>
        <taxon>Fungi</taxon>
        <taxon>Dikarya</taxon>
        <taxon>Ascomycota</taxon>
        <taxon>Pezizomycotina</taxon>
        <taxon>Sordariomycetes</taxon>
        <taxon>Hypocreomycetidae</taxon>
        <taxon>Hypocreales</taxon>
        <taxon>Hypocreaceae</taxon>
        <taxon>Trichoderma</taxon>
    </lineage>
</organism>
<protein>
    <submittedName>
        <fullName evidence="2">Uncharacterized protein</fullName>
    </submittedName>
</protein>
<dbReference type="OMA" id="CVRTYWA"/>
<keyword evidence="3" id="KW-1185">Reference proteome</keyword>
<reference evidence="2 3" key="1">
    <citation type="journal article" date="2011" name="Genome Biol.">
        <title>Comparative genome sequence analysis underscores mycoparasitism as the ancestral life style of Trichoderma.</title>
        <authorList>
            <person name="Kubicek C.P."/>
            <person name="Herrera-Estrella A."/>
            <person name="Seidl-Seiboth V."/>
            <person name="Martinez D.A."/>
            <person name="Druzhinina I.S."/>
            <person name="Thon M."/>
            <person name="Zeilinger S."/>
            <person name="Casas-Flores S."/>
            <person name="Horwitz B.A."/>
            <person name="Mukherjee P.K."/>
            <person name="Mukherjee M."/>
            <person name="Kredics L."/>
            <person name="Alcaraz L.D."/>
            <person name="Aerts A."/>
            <person name="Antal Z."/>
            <person name="Atanasova L."/>
            <person name="Cervantes-Badillo M.G."/>
            <person name="Challacombe J."/>
            <person name="Chertkov O."/>
            <person name="McCluskey K."/>
            <person name="Coulpier F."/>
            <person name="Deshpande N."/>
            <person name="von Doehren H."/>
            <person name="Ebbole D.J."/>
            <person name="Esquivel-Naranjo E.U."/>
            <person name="Fekete E."/>
            <person name="Flipphi M."/>
            <person name="Glaser F."/>
            <person name="Gomez-Rodriguez E.Y."/>
            <person name="Gruber S."/>
            <person name="Han C."/>
            <person name="Henrissat B."/>
            <person name="Hermosa R."/>
            <person name="Hernandez-Onate M."/>
            <person name="Karaffa L."/>
            <person name="Kosti I."/>
            <person name="Le Crom S."/>
            <person name="Lindquist E."/>
            <person name="Lucas S."/>
            <person name="Luebeck M."/>
            <person name="Luebeck P.S."/>
            <person name="Margeot A."/>
            <person name="Metz B."/>
            <person name="Misra M."/>
            <person name="Nevalainen H."/>
            <person name="Omann M."/>
            <person name="Packer N."/>
            <person name="Perrone G."/>
            <person name="Uresti-Rivera E.E."/>
            <person name="Salamov A."/>
            <person name="Schmoll M."/>
            <person name="Seiboth B."/>
            <person name="Shapiro H."/>
            <person name="Sukno S."/>
            <person name="Tamayo-Ramos J.A."/>
            <person name="Tisch D."/>
            <person name="Wiest A."/>
            <person name="Wilkinson H.H."/>
            <person name="Zhang M."/>
            <person name="Coutinho P.M."/>
            <person name="Kenerley C.M."/>
            <person name="Monte E."/>
            <person name="Baker S.E."/>
            <person name="Grigoriev I.V."/>
        </authorList>
    </citation>
    <scope>NUCLEOTIDE SEQUENCE [LARGE SCALE GENOMIC DNA]</scope>
    <source>
        <strain evidence="3">Gv29-8 / FGSC 10586</strain>
    </source>
</reference>
<evidence type="ECO:0000313" key="2">
    <source>
        <dbReference type="EMBL" id="EHK23817.1"/>
    </source>
</evidence>
<dbReference type="VEuPathDB" id="FungiDB:TRIVIDRAFT_200150"/>
<evidence type="ECO:0000256" key="1">
    <source>
        <dbReference type="SAM" id="MobiDB-lite"/>
    </source>
</evidence>
<dbReference type="OrthoDB" id="4898835at2759"/>
<dbReference type="RefSeq" id="XP_013958020.1">
    <property type="nucleotide sequence ID" value="XM_014102545.1"/>
</dbReference>